<dbReference type="GO" id="GO:0006310">
    <property type="term" value="P:DNA recombination"/>
    <property type="evidence" value="ECO:0007669"/>
    <property type="project" value="UniProtKB-KW"/>
</dbReference>
<dbReference type="Gene3D" id="1.10.443.10">
    <property type="entry name" value="Intergrase catalytic core"/>
    <property type="match status" value="1"/>
</dbReference>
<dbReference type="AlphaFoldDB" id="A0A2G9Z7L1"/>
<evidence type="ECO:0000256" key="3">
    <source>
        <dbReference type="ARBA" id="ARBA00023172"/>
    </source>
</evidence>
<keyword evidence="3" id="KW-0233">DNA recombination</keyword>
<comment type="similarity">
    <text evidence="1">Belongs to the 'phage' integrase family.</text>
</comment>
<dbReference type="InterPro" id="IPR050090">
    <property type="entry name" value="Tyrosine_recombinase_XerCD"/>
</dbReference>
<evidence type="ECO:0000313" key="5">
    <source>
        <dbReference type="EMBL" id="PIP29142.1"/>
    </source>
</evidence>
<dbReference type="InterPro" id="IPR011010">
    <property type="entry name" value="DNA_brk_join_enz"/>
</dbReference>
<evidence type="ECO:0000313" key="6">
    <source>
        <dbReference type="Proteomes" id="UP000231235"/>
    </source>
</evidence>
<dbReference type="InterPro" id="IPR013762">
    <property type="entry name" value="Integrase-like_cat_sf"/>
</dbReference>
<dbReference type="PANTHER" id="PTHR30349:SF41">
    <property type="entry name" value="INTEGRASE_RECOMBINASE PROTEIN MJ0367-RELATED"/>
    <property type="match status" value="1"/>
</dbReference>
<feature type="domain" description="Tyr recombinase" evidence="4">
    <location>
        <begin position="1"/>
        <end position="92"/>
    </location>
</feature>
<dbReference type="GO" id="GO:0015074">
    <property type="term" value="P:DNA integration"/>
    <property type="evidence" value="ECO:0007669"/>
    <property type="project" value="InterPro"/>
</dbReference>
<dbReference type="Proteomes" id="UP000231235">
    <property type="component" value="Unassembled WGS sequence"/>
</dbReference>
<comment type="caution">
    <text evidence="5">The sequence shown here is derived from an EMBL/GenBank/DDBJ whole genome shotgun (WGS) entry which is preliminary data.</text>
</comment>
<evidence type="ECO:0000259" key="4">
    <source>
        <dbReference type="PROSITE" id="PS51898"/>
    </source>
</evidence>
<organism evidence="5 6">
    <name type="scientific">Candidatus Kuenenbacteria bacterium CG23_combo_of_CG06-09_8_20_14_all_39_39</name>
    <dbReference type="NCBI Taxonomy" id="1974623"/>
    <lineage>
        <taxon>Bacteria</taxon>
        <taxon>Candidatus Kueneniibacteriota</taxon>
    </lineage>
</organism>
<evidence type="ECO:0000256" key="1">
    <source>
        <dbReference type="ARBA" id="ARBA00008857"/>
    </source>
</evidence>
<accession>A0A2G9Z7L1</accession>
<dbReference type="PROSITE" id="PS51898">
    <property type="entry name" value="TYR_RECOMBINASE"/>
    <property type="match status" value="1"/>
</dbReference>
<dbReference type="PANTHER" id="PTHR30349">
    <property type="entry name" value="PHAGE INTEGRASE-RELATED"/>
    <property type="match status" value="1"/>
</dbReference>
<reference evidence="5 6" key="1">
    <citation type="submission" date="2017-09" db="EMBL/GenBank/DDBJ databases">
        <title>Depth-based differentiation of microbial function through sediment-hosted aquifers and enrichment of novel symbionts in the deep terrestrial subsurface.</title>
        <authorList>
            <person name="Probst A.J."/>
            <person name="Ladd B."/>
            <person name="Jarett J.K."/>
            <person name="Geller-Mcgrath D.E."/>
            <person name="Sieber C.M."/>
            <person name="Emerson J.B."/>
            <person name="Anantharaman K."/>
            <person name="Thomas B.C."/>
            <person name="Malmstrom R."/>
            <person name="Stieglmeier M."/>
            <person name="Klingl A."/>
            <person name="Woyke T."/>
            <person name="Ryan C.M."/>
            <person name="Banfield J.F."/>
        </authorList>
    </citation>
    <scope>NUCLEOTIDE SEQUENCE [LARGE SCALE GENOMIC DNA]</scope>
    <source>
        <strain evidence="5">CG23_combo_of_CG06-09_8_20_14_all_39_39</strain>
    </source>
</reference>
<sequence length="94" mass="10646">MTDSFKLWSRVKGERGGKLTERTAQKVFYTALKKAGIKKPATSHSLRHSFATHLLENGVDVRYVQELLGHANIRTTQIYTKVTHPSLKKIKSPL</sequence>
<dbReference type="Pfam" id="PF00589">
    <property type="entry name" value="Phage_integrase"/>
    <property type="match status" value="1"/>
</dbReference>
<dbReference type="GO" id="GO:0003677">
    <property type="term" value="F:DNA binding"/>
    <property type="evidence" value="ECO:0007669"/>
    <property type="project" value="UniProtKB-KW"/>
</dbReference>
<dbReference type="EMBL" id="PCRX01000011">
    <property type="protein sequence ID" value="PIP29142.1"/>
    <property type="molecule type" value="Genomic_DNA"/>
</dbReference>
<evidence type="ECO:0000256" key="2">
    <source>
        <dbReference type="ARBA" id="ARBA00023125"/>
    </source>
</evidence>
<gene>
    <name evidence="5" type="ORF">COX28_00675</name>
</gene>
<keyword evidence="2" id="KW-0238">DNA-binding</keyword>
<dbReference type="SUPFAM" id="SSF56349">
    <property type="entry name" value="DNA breaking-rejoining enzymes"/>
    <property type="match status" value="1"/>
</dbReference>
<protein>
    <recommendedName>
        <fullName evidence="4">Tyr recombinase domain-containing protein</fullName>
    </recommendedName>
</protein>
<name>A0A2G9Z7L1_9BACT</name>
<proteinExistence type="inferred from homology"/>
<dbReference type="InterPro" id="IPR002104">
    <property type="entry name" value="Integrase_catalytic"/>
</dbReference>